<proteinExistence type="predicted"/>
<dbReference type="Proteomes" id="UP000034164">
    <property type="component" value="Unassembled WGS sequence"/>
</dbReference>
<dbReference type="EMBL" id="LCZI01000809">
    <property type="protein sequence ID" value="KKZ64317.1"/>
    <property type="molecule type" value="Genomic_DNA"/>
</dbReference>
<dbReference type="OrthoDB" id="4181227at2759"/>
<dbReference type="AlphaFoldDB" id="A0A0G2I141"/>
<reference evidence="2" key="1">
    <citation type="journal article" date="2015" name="PLoS Genet.">
        <title>The dynamic genome and transcriptome of the human fungal pathogen Blastomyces and close relative Emmonsia.</title>
        <authorList>
            <person name="Munoz J.F."/>
            <person name="Gauthier G.M."/>
            <person name="Desjardins C.A."/>
            <person name="Gallo J.E."/>
            <person name="Holder J."/>
            <person name="Sullivan T.D."/>
            <person name="Marty A.J."/>
            <person name="Carmen J.C."/>
            <person name="Chen Z."/>
            <person name="Ding L."/>
            <person name="Gujja S."/>
            <person name="Magrini V."/>
            <person name="Misas E."/>
            <person name="Mitreva M."/>
            <person name="Priest M."/>
            <person name="Saif S."/>
            <person name="Whiston E.A."/>
            <person name="Young S."/>
            <person name="Zeng Q."/>
            <person name="Goldman W.E."/>
            <person name="Mardis E.R."/>
            <person name="Taylor J.W."/>
            <person name="McEwen J.G."/>
            <person name="Clay O.K."/>
            <person name="Klein B.S."/>
            <person name="Cuomo C.A."/>
        </authorList>
    </citation>
    <scope>NUCLEOTIDE SEQUENCE [LARGE SCALE GENOMIC DNA]</scope>
    <source>
        <strain evidence="2">UAMH 3008</strain>
    </source>
</reference>
<gene>
    <name evidence="1" type="ORF">EMCG_09701</name>
</gene>
<accession>A0A0G2I141</accession>
<comment type="caution">
    <text evidence="1">The sequence shown here is derived from an EMBL/GenBank/DDBJ whole genome shotgun (WGS) entry which is preliminary data.</text>
</comment>
<name>A0A0G2I141_9EURO</name>
<evidence type="ECO:0000313" key="1">
    <source>
        <dbReference type="EMBL" id="KKZ64317.1"/>
    </source>
</evidence>
<organism evidence="1 2">
    <name type="scientific">[Emmonsia] crescens</name>
    <dbReference type="NCBI Taxonomy" id="73230"/>
    <lineage>
        <taxon>Eukaryota</taxon>
        <taxon>Fungi</taxon>
        <taxon>Dikarya</taxon>
        <taxon>Ascomycota</taxon>
        <taxon>Pezizomycotina</taxon>
        <taxon>Eurotiomycetes</taxon>
        <taxon>Eurotiomycetidae</taxon>
        <taxon>Onygenales</taxon>
        <taxon>Ajellomycetaceae</taxon>
        <taxon>Emergomyces</taxon>
    </lineage>
</organism>
<dbReference type="VEuPathDB" id="FungiDB:EMCG_09701"/>
<sequence>MSGKTQETASSTDEKIQYLGSAVLLPGSFPDDPQKYTSSAGCIGEPTATCNGPRDLNGCDLFEAIPKRLPSEINQLIQQNKLKNNLQPNHIEFPTLFQGESQIQKRYLNSQLTKMRPTPYHDEEWEEAVEFGDEPALVLARCGEYCGHGRYRVTPWIYCPSDPIPSFDLLNLDQLHRLRKKLYLQENGRPLLRAPPNDEFCLIRQQLGIFIRKFQKMVSGVLNPDDLTKWDPIYDLLKSGPSPNPY</sequence>
<protein>
    <submittedName>
        <fullName evidence="1">Uncharacterized protein</fullName>
    </submittedName>
</protein>
<evidence type="ECO:0000313" key="2">
    <source>
        <dbReference type="Proteomes" id="UP000034164"/>
    </source>
</evidence>